<gene>
    <name evidence="3" type="ORF">BHD05_03130</name>
</gene>
<dbReference type="PROSITE" id="PS51257">
    <property type="entry name" value="PROKAR_LIPOPROTEIN"/>
    <property type="match status" value="1"/>
</dbReference>
<protein>
    <recommendedName>
        <fullName evidence="2">DUF305 domain-containing protein</fullName>
    </recommendedName>
</protein>
<proteinExistence type="predicted"/>
<evidence type="ECO:0000256" key="1">
    <source>
        <dbReference type="SAM" id="SignalP"/>
    </source>
</evidence>
<name>A0A7L5AI41_9MICO</name>
<dbReference type="PANTHER" id="PTHR36933">
    <property type="entry name" value="SLL0788 PROTEIN"/>
    <property type="match status" value="1"/>
</dbReference>
<dbReference type="InterPro" id="IPR005183">
    <property type="entry name" value="DUF305_CopM-like"/>
</dbReference>
<keyword evidence="1" id="KW-0732">Signal</keyword>
<dbReference type="Proteomes" id="UP000464507">
    <property type="component" value="Chromosome"/>
</dbReference>
<keyword evidence="4" id="KW-1185">Reference proteome</keyword>
<dbReference type="PROSITE" id="PS51318">
    <property type="entry name" value="TAT"/>
    <property type="match status" value="1"/>
</dbReference>
<feature type="domain" description="DUF305" evidence="2">
    <location>
        <begin position="61"/>
        <end position="207"/>
    </location>
</feature>
<dbReference type="PANTHER" id="PTHR36933:SF1">
    <property type="entry name" value="SLL0788 PROTEIN"/>
    <property type="match status" value="1"/>
</dbReference>
<evidence type="ECO:0000313" key="4">
    <source>
        <dbReference type="Proteomes" id="UP000464507"/>
    </source>
</evidence>
<reference evidence="3 4" key="1">
    <citation type="submission" date="2016-09" db="EMBL/GenBank/DDBJ databases">
        <title>Complete genome sequence of microbes from the polar regions.</title>
        <authorList>
            <person name="Liao L."/>
            <person name="Chen B."/>
        </authorList>
    </citation>
    <scope>NUCLEOTIDE SEQUENCE [LARGE SCALE GENOMIC DNA]</scope>
    <source>
        <strain evidence="3 4">ZS314</strain>
    </source>
</reference>
<evidence type="ECO:0000259" key="2">
    <source>
        <dbReference type="Pfam" id="PF03713"/>
    </source>
</evidence>
<dbReference type="Pfam" id="PF03713">
    <property type="entry name" value="DUF305"/>
    <property type="match status" value="1"/>
</dbReference>
<feature type="chain" id="PRO_5039102006" description="DUF305 domain-containing protein" evidence="1">
    <location>
        <begin position="31"/>
        <end position="214"/>
    </location>
</feature>
<dbReference type="InterPro" id="IPR012347">
    <property type="entry name" value="Ferritin-like"/>
</dbReference>
<dbReference type="InterPro" id="IPR006311">
    <property type="entry name" value="TAT_signal"/>
</dbReference>
<dbReference type="EMBL" id="CP017146">
    <property type="protein sequence ID" value="QHO68781.1"/>
    <property type="molecule type" value="Genomic_DNA"/>
</dbReference>
<dbReference type="AlphaFoldDB" id="A0A7L5AI41"/>
<organism evidence="3 4">
    <name type="scientific">Marisediminicola antarctica</name>
    <dbReference type="NCBI Taxonomy" id="674079"/>
    <lineage>
        <taxon>Bacteria</taxon>
        <taxon>Bacillati</taxon>
        <taxon>Actinomycetota</taxon>
        <taxon>Actinomycetes</taxon>
        <taxon>Micrococcales</taxon>
        <taxon>Microbacteriaceae</taxon>
        <taxon>Marisediminicola</taxon>
    </lineage>
</organism>
<dbReference type="KEGG" id="mant:BHD05_03130"/>
<dbReference type="OrthoDB" id="26872at2"/>
<accession>A0A7L5AI41</accession>
<dbReference type="Gene3D" id="1.20.1260.10">
    <property type="match status" value="1"/>
</dbReference>
<evidence type="ECO:0000313" key="3">
    <source>
        <dbReference type="EMBL" id="QHO68781.1"/>
    </source>
</evidence>
<dbReference type="RefSeq" id="WP_161885138.1">
    <property type="nucleotide sequence ID" value="NZ_CP017146.1"/>
</dbReference>
<feature type="signal peptide" evidence="1">
    <location>
        <begin position="1"/>
        <end position="30"/>
    </location>
</feature>
<sequence>MTSTRTSTRTRTVLAASAALVAALTLASCAPTEPASVSEPAASAPETELNAAELAEFNEADIMFAQMMIPHHRQAVAMSDTLLAKTGISAETVALAEEIKAAQEPEIAQLNGLLVAWGFDEMTADDDMAGMDHSSGMMTDDDMAALDDATGSEAERLYLEQMIEHHEGAIIMASPQIIDGENADAVALAEAIESAQQKEISEMKKLLAALPAAG</sequence>